<keyword evidence="3" id="KW-0812">Transmembrane</keyword>
<comment type="subcellular location">
    <subcellularLocation>
        <location evidence="1">Membrane</location>
        <topology evidence="1">Single-pass type I membrane protein</topology>
    </subcellularLocation>
</comment>
<evidence type="ECO:0000256" key="10">
    <source>
        <dbReference type="SAM" id="MobiDB-lite"/>
    </source>
</evidence>
<keyword evidence="5" id="KW-1133">Transmembrane helix</keyword>
<comment type="caution">
    <text evidence="13">The sequence shown here is derived from an EMBL/GenBank/DDBJ whole genome shotgun (WGS) entry which is preliminary data.</text>
</comment>
<name>A0A811NML3_9POAL</name>
<feature type="domain" description="Bulb-type lectin" evidence="12">
    <location>
        <begin position="101"/>
        <end position="142"/>
    </location>
</feature>
<protein>
    <recommendedName>
        <fullName evidence="2">non-specific serine/threonine protein kinase</fullName>
        <ecNumber evidence="2">2.7.11.1</ecNumber>
    </recommendedName>
</protein>
<feature type="compositionally biased region" description="Basic and acidic residues" evidence="10">
    <location>
        <begin position="85"/>
        <end position="95"/>
    </location>
</feature>
<evidence type="ECO:0000259" key="12">
    <source>
        <dbReference type="Pfam" id="PF01453"/>
    </source>
</evidence>
<dbReference type="GO" id="GO:0004674">
    <property type="term" value="F:protein serine/threonine kinase activity"/>
    <property type="evidence" value="ECO:0007669"/>
    <property type="project" value="UniProtKB-EC"/>
</dbReference>
<evidence type="ECO:0000256" key="4">
    <source>
        <dbReference type="ARBA" id="ARBA00022729"/>
    </source>
</evidence>
<dbReference type="OrthoDB" id="619632at2759"/>
<dbReference type="Pfam" id="PF01453">
    <property type="entry name" value="B_lectin"/>
    <property type="match status" value="1"/>
</dbReference>
<evidence type="ECO:0000313" key="13">
    <source>
        <dbReference type="EMBL" id="CAD6230401.1"/>
    </source>
</evidence>
<feature type="chain" id="PRO_5032294702" description="non-specific serine/threonine protein kinase" evidence="11">
    <location>
        <begin position="26"/>
        <end position="223"/>
    </location>
</feature>
<accession>A0A811NML3</accession>
<dbReference type="EMBL" id="CAJGYO010000005">
    <property type="protein sequence ID" value="CAD6230401.1"/>
    <property type="molecule type" value="Genomic_DNA"/>
</dbReference>
<evidence type="ECO:0000256" key="7">
    <source>
        <dbReference type="ARBA" id="ARBA00023170"/>
    </source>
</evidence>
<evidence type="ECO:0000256" key="3">
    <source>
        <dbReference type="ARBA" id="ARBA00022692"/>
    </source>
</evidence>
<dbReference type="InterPro" id="IPR036426">
    <property type="entry name" value="Bulb-type_lectin_dom_sf"/>
</dbReference>
<dbReference type="InterPro" id="IPR001480">
    <property type="entry name" value="Bulb-type_lectin_dom"/>
</dbReference>
<evidence type="ECO:0000256" key="6">
    <source>
        <dbReference type="ARBA" id="ARBA00023136"/>
    </source>
</evidence>
<feature type="signal peptide" evidence="11">
    <location>
        <begin position="1"/>
        <end position="25"/>
    </location>
</feature>
<gene>
    <name evidence="13" type="ORF">NCGR_LOCUS20727</name>
</gene>
<dbReference type="PANTHER" id="PTHR47974">
    <property type="entry name" value="OS07G0415500 PROTEIN"/>
    <property type="match status" value="1"/>
</dbReference>
<evidence type="ECO:0000256" key="5">
    <source>
        <dbReference type="ARBA" id="ARBA00022989"/>
    </source>
</evidence>
<evidence type="ECO:0000256" key="9">
    <source>
        <dbReference type="ARBA" id="ARBA00048679"/>
    </source>
</evidence>
<dbReference type="GO" id="GO:0016020">
    <property type="term" value="C:membrane"/>
    <property type="evidence" value="ECO:0007669"/>
    <property type="project" value="UniProtKB-SubCell"/>
</dbReference>
<evidence type="ECO:0000313" key="14">
    <source>
        <dbReference type="Proteomes" id="UP000604825"/>
    </source>
</evidence>
<keyword evidence="6" id="KW-0472">Membrane</keyword>
<dbReference type="PANTHER" id="PTHR47974:SF15">
    <property type="entry name" value="RECEPTOR-LIKE SERINE_THREONINE-PROTEIN KINASE"/>
    <property type="match status" value="1"/>
</dbReference>
<evidence type="ECO:0000256" key="1">
    <source>
        <dbReference type="ARBA" id="ARBA00004479"/>
    </source>
</evidence>
<dbReference type="SUPFAM" id="SSF51110">
    <property type="entry name" value="alpha-D-mannose-specific plant lectins"/>
    <property type="match status" value="1"/>
</dbReference>
<evidence type="ECO:0000256" key="8">
    <source>
        <dbReference type="ARBA" id="ARBA00047899"/>
    </source>
</evidence>
<organism evidence="13 14">
    <name type="scientific">Miscanthus lutarioriparius</name>
    <dbReference type="NCBI Taxonomy" id="422564"/>
    <lineage>
        <taxon>Eukaryota</taxon>
        <taxon>Viridiplantae</taxon>
        <taxon>Streptophyta</taxon>
        <taxon>Embryophyta</taxon>
        <taxon>Tracheophyta</taxon>
        <taxon>Spermatophyta</taxon>
        <taxon>Magnoliopsida</taxon>
        <taxon>Liliopsida</taxon>
        <taxon>Poales</taxon>
        <taxon>Poaceae</taxon>
        <taxon>PACMAD clade</taxon>
        <taxon>Panicoideae</taxon>
        <taxon>Andropogonodae</taxon>
        <taxon>Andropogoneae</taxon>
        <taxon>Saccharinae</taxon>
        <taxon>Miscanthus</taxon>
    </lineage>
</organism>
<evidence type="ECO:0000256" key="11">
    <source>
        <dbReference type="SAM" id="SignalP"/>
    </source>
</evidence>
<reference evidence="13" key="1">
    <citation type="submission" date="2020-10" db="EMBL/GenBank/DDBJ databases">
        <authorList>
            <person name="Han B."/>
            <person name="Lu T."/>
            <person name="Zhao Q."/>
            <person name="Huang X."/>
            <person name="Zhao Y."/>
        </authorList>
    </citation>
    <scope>NUCLEOTIDE SEQUENCE</scope>
</reference>
<proteinExistence type="predicted"/>
<dbReference type="AlphaFoldDB" id="A0A811NML3"/>
<keyword evidence="14" id="KW-1185">Reference proteome</keyword>
<evidence type="ECO:0000256" key="2">
    <source>
        <dbReference type="ARBA" id="ARBA00012513"/>
    </source>
</evidence>
<comment type="catalytic activity">
    <reaction evidence="9">
        <text>L-seryl-[protein] + ATP = O-phospho-L-seryl-[protein] + ADP + H(+)</text>
        <dbReference type="Rhea" id="RHEA:17989"/>
        <dbReference type="Rhea" id="RHEA-COMP:9863"/>
        <dbReference type="Rhea" id="RHEA-COMP:11604"/>
        <dbReference type="ChEBI" id="CHEBI:15378"/>
        <dbReference type="ChEBI" id="CHEBI:29999"/>
        <dbReference type="ChEBI" id="CHEBI:30616"/>
        <dbReference type="ChEBI" id="CHEBI:83421"/>
        <dbReference type="ChEBI" id="CHEBI:456216"/>
        <dbReference type="EC" id="2.7.11.1"/>
    </reaction>
</comment>
<keyword evidence="7" id="KW-0675">Receptor</keyword>
<feature type="region of interest" description="Disordered" evidence="10">
    <location>
        <begin position="42"/>
        <end position="95"/>
    </location>
</feature>
<dbReference type="Proteomes" id="UP000604825">
    <property type="component" value="Unassembled WGS sequence"/>
</dbReference>
<dbReference type="EC" id="2.7.11.1" evidence="2"/>
<comment type="catalytic activity">
    <reaction evidence="8">
        <text>L-threonyl-[protein] + ATP = O-phospho-L-threonyl-[protein] + ADP + H(+)</text>
        <dbReference type="Rhea" id="RHEA:46608"/>
        <dbReference type="Rhea" id="RHEA-COMP:11060"/>
        <dbReference type="Rhea" id="RHEA-COMP:11605"/>
        <dbReference type="ChEBI" id="CHEBI:15378"/>
        <dbReference type="ChEBI" id="CHEBI:30013"/>
        <dbReference type="ChEBI" id="CHEBI:30616"/>
        <dbReference type="ChEBI" id="CHEBI:61977"/>
        <dbReference type="ChEBI" id="CHEBI:456216"/>
        <dbReference type="EC" id="2.7.11.1"/>
    </reaction>
</comment>
<dbReference type="GO" id="GO:0051707">
    <property type="term" value="P:response to other organism"/>
    <property type="evidence" value="ECO:0007669"/>
    <property type="project" value="UniProtKB-ARBA"/>
</dbReference>
<sequence>MQRKSPRLAILISLVSLLLCSSASAQHTLGAGSSLSVEDHARPFLVSPTPPSPAASWRPAATPSPSPSGDPGSRSVATGPSPLRRQRDDGVGEQDERLGSLSLLLDSGNLVISDLSSRRTLWQSFDRPTDTLVPSQQLTKDTTLVARYFYLYYDNDNVLRLRYDSPNMSSIYWPNPDYGVFPNGRTLYNSSRIAVLDDTGVFLSSDNLRVVASDLGRPESRDG</sequence>
<keyword evidence="4 11" id="KW-0732">Signal</keyword>